<dbReference type="EMBL" id="FOJG01000001">
    <property type="protein sequence ID" value="SEW40457.1"/>
    <property type="molecule type" value="Genomic_DNA"/>
</dbReference>
<keyword evidence="1" id="KW-1133">Transmembrane helix</keyword>
<dbReference type="RefSeq" id="WP_089895767.1">
    <property type="nucleotide sequence ID" value="NZ_FOJG01000001.1"/>
</dbReference>
<accession>A0A1I0RHR7</accession>
<organism evidence="2 3">
    <name type="scientific">Chitinophaga arvensicola</name>
    <dbReference type="NCBI Taxonomy" id="29529"/>
    <lineage>
        <taxon>Bacteria</taxon>
        <taxon>Pseudomonadati</taxon>
        <taxon>Bacteroidota</taxon>
        <taxon>Chitinophagia</taxon>
        <taxon>Chitinophagales</taxon>
        <taxon>Chitinophagaceae</taxon>
        <taxon>Chitinophaga</taxon>
    </lineage>
</organism>
<protein>
    <submittedName>
        <fullName evidence="2">Uncharacterized protein</fullName>
    </submittedName>
</protein>
<sequence>MENFRDSYHHSIIDEVWITLPSFIEWLKNKRDKTKHYYSINLTILFHSTCIIEGFLFQLLTDNCGHPSQNETIEDRLRIDLFKKLESASWLQYVEFFQLISGKKLTELTDNETWKAITVLFQLRNQLTHGKYLELNFKTLESSEPLINGKYAHIYTYYKEVGLIDLKRENFVPGIVSFVTSESADFFYLKTKKLLEDILTGYPDENWLGPVKETYNLAFEVE</sequence>
<proteinExistence type="predicted"/>
<feature type="transmembrane region" description="Helical" evidence="1">
    <location>
        <begin position="37"/>
        <end position="60"/>
    </location>
</feature>
<evidence type="ECO:0000256" key="1">
    <source>
        <dbReference type="SAM" id="Phobius"/>
    </source>
</evidence>
<dbReference type="AlphaFoldDB" id="A0A1I0RHR7"/>
<name>A0A1I0RHR7_9BACT</name>
<reference evidence="3" key="1">
    <citation type="submission" date="2016-10" db="EMBL/GenBank/DDBJ databases">
        <authorList>
            <person name="Varghese N."/>
            <person name="Submissions S."/>
        </authorList>
    </citation>
    <scope>NUCLEOTIDE SEQUENCE [LARGE SCALE GENOMIC DNA]</scope>
    <source>
        <strain evidence="3">DSM 3695</strain>
    </source>
</reference>
<evidence type="ECO:0000313" key="2">
    <source>
        <dbReference type="EMBL" id="SEW40457.1"/>
    </source>
</evidence>
<gene>
    <name evidence="2" type="ORF">SAMN04488122_2858</name>
</gene>
<keyword evidence="1" id="KW-0812">Transmembrane</keyword>
<keyword evidence="3" id="KW-1185">Reference proteome</keyword>
<dbReference type="Proteomes" id="UP000199310">
    <property type="component" value="Unassembled WGS sequence"/>
</dbReference>
<keyword evidence="1" id="KW-0472">Membrane</keyword>
<evidence type="ECO:0000313" key="3">
    <source>
        <dbReference type="Proteomes" id="UP000199310"/>
    </source>
</evidence>